<dbReference type="SUPFAM" id="SSF54427">
    <property type="entry name" value="NTF2-like"/>
    <property type="match status" value="1"/>
</dbReference>
<comment type="caution">
    <text evidence="1">The sequence shown here is derived from an EMBL/GenBank/DDBJ whole genome shotgun (WGS) entry which is preliminary data.</text>
</comment>
<dbReference type="InterPro" id="IPR032710">
    <property type="entry name" value="NTF2-like_dom_sf"/>
</dbReference>
<accession>A0A7W7QCZ5</accession>
<gene>
    <name evidence="1" type="ORF">FHR82_007549</name>
</gene>
<evidence type="ECO:0008006" key="3">
    <source>
        <dbReference type="Google" id="ProtNLM"/>
    </source>
</evidence>
<dbReference type="AlphaFoldDB" id="A0A7W7QCZ5"/>
<reference evidence="1 2" key="1">
    <citation type="submission" date="2020-08" db="EMBL/GenBank/DDBJ databases">
        <title>Genomic Encyclopedia of Type Strains, Phase III (KMG-III): the genomes of soil and plant-associated and newly described type strains.</title>
        <authorList>
            <person name="Whitman W."/>
        </authorList>
    </citation>
    <scope>NUCLEOTIDE SEQUENCE [LARGE SCALE GENOMIC DNA]</scope>
    <source>
        <strain evidence="1 2">CECT 8960</strain>
    </source>
</reference>
<dbReference type="RefSeq" id="WP_184815301.1">
    <property type="nucleotide sequence ID" value="NZ_JACHJQ010000009.1"/>
</dbReference>
<name>A0A7W7QCZ5_9PSEU</name>
<evidence type="ECO:0000313" key="2">
    <source>
        <dbReference type="Proteomes" id="UP000520767"/>
    </source>
</evidence>
<proteinExistence type="predicted"/>
<keyword evidence="2" id="KW-1185">Reference proteome</keyword>
<organism evidence="1 2">
    <name type="scientific">Actinophytocola algeriensis</name>
    <dbReference type="NCBI Taxonomy" id="1768010"/>
    <lineage>
        <taxon>Bacteria</taxon>
        <taxon>Bacillati</taxon>
        <taxon>Actinomycetota</taxon>
        <taxon>Actinomycetes</taxon>
        <taxon>Pseudonocardiales</taxon>
        <taxon>Pseudonocardiaceae</taxon>
    </lineage>
</organism>
<sequence>MTTPGEEFAKALAARDVAGVRAITAPDLDFRAMTPRRYWEAHDHDELLDVLFGHWLEPTDEVVALLSTSTGEVSTRGHVAYRLHLRNARGDSLMEQQMYYDVTDGRISWARVMCSGFVPI</sequence>
<evidence type="ECO:0000313" key="1">
    <source>
        <dbReference type="EMBL" id="MBB4911289.1"/>
    </source>
</evidence>
<protein>
    <recommendedName>
        <fullName evidence="3">SnoaL-like domain-containing protein</fullName>
    </recommendedName>
</protein>
<dbReference type="EMBL" id="JACHJQ010000009">
    <property type="protein sequence ID" value="MBB4911289.1"/>
    <property type="molecule type" value="Genomic_DNA"/>
</dbReference>
<dbReference type="Proteomes" id="UP000520767">
    <property type="component" value="Unassembled WGS sequence"/>
</dbReference>